<dbReference type="HOGENOM" id="CLU_051443_0_0_1"/>
<proteinExistence type="predicted"/>
<dbReference type="GeneID" id="9479749"/>
<dbReference type="VEuPathDB" id="FungiDB:PITG_04192"/>
<sequence>MSSGLQFLDQLAEDILNGRTDASLQGTVVALPAPSDSAPSSGSATASTTSSGKQSKSPFKRTPKSPKSPARGKRKSSGDDSTSTSSAKKDRVVSKLKKSNVPSSEFGHLLDVSRTAPAPVRRVIAAILAKAEALGKKPWRLAYPWTGRPMWYDPIKFSQVYRAHWRFCITHRRAFWEWALHAPLATAAAMTQRRKLKMRAVQSRWAFTCLCIETWGFYAFLERLEKRPEMYWIGGQPGRATRDGRPYNGFIAEDLATLKQKDKERYDATLENALDPSTIDTYGYPSMRSLFESTDALSPAADEKSRLSLAALARARRDIMSSTKPNVTGAGEANEKPWQTLVNDHAVKPARDDIMAQINAGTYEVPAVRPPSSTERRRDEWSEFEDEGEDEEKEAAGEGDDAAGYDDEESEAADDEDEQEGEEFVEREDGDEEIDKDEDEDDLKKAPEILQSFAL</sequence>
<evidence type="ECO:0000313" key="3">
    <source>
        <dbReference type="Proteomes" id="UP000006643"/>
    </source>
</evidence>
<evidence type="ECO:0000313" key="2">
    <source>
        <dbReference type="EMBL" id="EEY67229.1"/>
    </source>
</evidence>
<gene>
    <name evidence="2" type="ORF">PITG_04192</name>
</gene>
<feature type="region of interest" description="Disordered" evidence="1">
    <location>
        <begin position="322"/>
        <end position="341"/>
    </location>
</feature>
<dbReference type="EMBL" id="DS028122">
    <property type="protein sequence ID" value="EEY67229.1"/>
    <property type="molecule type" value="Genomic_DNA"/>
</dbReference>
<feature type="region of interest" description="Disordered" evidence="1">
    <location>
        <begin position="358"/>
        <end position="455"/>
    </location>
</feature>
<dbReference type="eggNOG" id="ENOG502REPY">
    <property type="taxonomic scope" value="Eukaryota"/>
</dbReference>
<dbReference type="KEGG" id="pif:PITG_04192"/>
<organism evidence="2 3">
    <name type="scientific">Phytophthora infestans (strain T30-4)</name>
    <name type="common">Potato late blight agent</name>
    <dbReference type="NCBI Taxonomy" id="403677"/>
    <lineage>
        <taxon>Eukaryota</taxon>
        <taxon>Sar</taxon>
        <taxon>Stramenopiles</taxon>
        <taxon>Oomycota</taxon>
        <taxon>Peronosporomycetes</taxon>
        <taxon>Peronosporales</taxon>
        <taxon>Peronosporaceae</taxon>
        <taxon>Phytophthora</taxon>
    </lineage>
</organism>
<feature type="compositionally biased region" description="Low complexity" evidence="1">
    <location>
        <begin position="32"/>
        <end position="57"/>
    </location>
</feature>
<dbReference type="Proteomes" id="UP000006643">
    <property type="component" value="Unassembled WGS sequence"/>
</dbReference>
<dbReference type="OMA" id="MRASHAC"/>
<dbReference type="RefSeq" id="XP_002905877.1">
    <property type="nucleotide sequence ID" value="XM_002905831.1"/>
</dbReference>
<protein>
    <submittedName>
        <fullName evidence="2">Uncharacterized protein</fullName>
    </submittedName>
</protein>
<evidence type="ECO:0000256" key="1">
    <source>
        <dbReference type="SAM" id="MobiDB-lite"/>
    </source>
</evidence>
<feature type="compositionally biased region" description="Acidic residues" evidence="1">
    <location>
        <begin position="382"/>
        <end position="441"/>
    </location>
</feature>
<feature type="region of interest" description="Disordered" evidence="1">
    <location>
        <begin position="27"/>
        <end position="99"/>
    </location>
</feature>
<dbReference type="OrthoDB" id="128658at2759"/>
<name>D0N0R6_PHYIT</name>
<accession>D0N0R6</accession>
<reference evidence="3" key="1">
    <citation type="journal article" date="2009" name="Nature">
        <title>Genome sequence and analysis of the Irish potato famine pathogen Phytophthora infestans.</title>
        <authorList>
            <consortium name="The Broad Institute Genome Sequencing Platform"/>
            <person name="Haas B.J."/>
            <person name="Kamoun S."/>
            <person name="Zody M.C."/>
            <person name="Jiang R.H."/>
            <person name="Handsaker R.E."/>
            <person name="Cano L.M."/>
            <person name="Grabherr M."/>
            <person name="Kodira C.D."/>
            <person name="Raffaele S."/>
            <person name="Torto-Alalibo T."/>
            <person name="Bozkurt T.O."/>
            <person name="Ah-Fong A.M."/>
            <person name="Alvarado L."/>
            <person name="Anderson V.L."/>
            <person name="Armstrong M.R."/>
            <person name="Avrova A."/>
            <person name="Baxter L."/>
            <person name="Beynon J."/>
            <person name="Boevink P.C."/>
            <person name="Bollmann S.R."/>
            <person name="Bos J.I."/>
            <person name="Bulone V."/>
            <person name="Cai G."/>
            <person name="Cakir C."/>
            <person name="Carrington J.C."/>
            <person name="Chawner M."/>
            <person name="Conti L."/>
            <person name="Costanzo S."/>
            <person name="Ewan R."/>
            <person name="Fahlgren N."/>
            <person name="Fischbach M.A."/>
            <person name="Fugelstad J."/>
            <person name="Gilroy E.M."/>
            <person name="Gnerre S."/>
            <person name="Green P.J."/>
            <person name="Grenville-Briggs L.J."/>
            <person name="Griffith J."/>
            <person name="Grunwald N.J."/>
            <person name="Horn K."/>
            <person name="Horner N.R."/>
            <person name="Hu C.H."/>
            <person name="Huitema E."/>
            <person name="Jeong D.H."/>
            <person name="Jones A.M."/>
            <person name="Jones J.D."/>
            <person name="Jones R.W."/>
            <person name="Karlsson E.K."/>
            <person name="Kunjeti S.G."/>
            <person name="Lamour K."/>
            <person name="Liu Z."/>
            <person name="Ma L."/>
            <person name="Maclean D."/>
            <person name="Chibucos M.C."/>
            <person name="McDonald H."/>
            <person name="McWalters J."/>
            <person name="Meijer H.J."/>
            <person name="Morgan W."/>
            <person name="Morris P.F."/>
            <person name="Munro C.A."/>
            <person name="O'Neill K."/>
            <person name="Ospina-Giraldo M."/>
            <person name="Pinzon A."/>
            <person name="Pritchard L."/>
            <person name="Ramsahoye B."/>
            <person name="Ren Q."/>
            <person name="Restrepo S."/>
            <person name="Roy S."/>
            <person name="Sadanandom A."/>
            <person name="Savidor A."/>
            <person name="Schornack S."/>
            <person name="Schwartz D.C."/>
            <person name="Schumann U.D."/>
            <person name="Schwessinger B."/>
            <person name="Seyer L."/>
            <person name="Sharpe T."/>
            <person name="Silvar C."/>
            <person name="Song J."/>
            <person name="Studholme D.J."/>
            <person name="Sykes S."/>
            <person name="Thines M."/>
            <person name="van de Vondervoort P.J."/>
            <person name="Phuntumart V."/>
            <person name="Wawra S."/>
            <person name="Weide R."/>
            <person name="Win J."/>
            <person name="Young C."/>
            <person name="Zhou S."/>
            <person name="Fry W."/>
            <person name="Meyers B.C."/>
            <person name="van West P."/>
            <person name="Ristaino J."/>
            <person name="Govers F."/>
            <person name="Birch P.R."/>
            <person name="Whisson S.C."/>
            <person name="Judelson H.S."/>
            <person name="Nusbaum C."/>
        </authorList>
    </citation>
    <scope>NUCLEOTIDE SEQUENCE [LARGE SCALE GENOMIC DNA]</scope>
    <source>
        <strain evidence="3">T30-4</strain>
    </source>
</reference>
<feature type="compositionally biased region" description="Basic residues" evidence="1">
    <location>
        <begin position="58"/>
        <end position="75"/>
    </location>
</feature>
<dbReference type="AlphaFoldDB" id="D0N0R6"/>
<dbReference type="InParanoid" id="D0N0R6"/>
<keyword evidence="3" id="KW-1185">Reference proteome</keyword>